<reference evidence="11 12" key="1">
    <citation type="submission" date="2020-02" db="EMBL/GenBank/DDBJ databases">
        <authorList>
            <person name="Ma Q."/>
            <person name="Huang Y."/>
            <person name="Song X."/>
            <person name="Pei D."/>
        </authorList>
    </citation>
    <scope>NUCLEOTIDE SEQUENCE [LARGE SCALE GENOMIC DNA]</scope>
    <source>
        <strain evidence="11">Sxm20200214</strain>
        <tissue evidence="11">Leaf</tissue>
    </source>
</reference>
<dbReference type="SUPFAM" id="SSF56784">
    <property type="entry name" value="HAD-like"/>
    <property type="match status" value="1"/>
</dbReference>
<evidence type="ECO:0000256" key="6">
    <source>
        <dbReference type="ARBA" id="ARBA00022967"/>
    </source>
</evidence>
<proteinExistence type="predicted"/>
<feature type="transmembrane region" description="Helical" evidence="9">
    <location>
        <begin position="662"/>
        <end position="684"/>
    </location>
</feature>
<name>A0A8X8AZZ1_BRACI</name>
<feature type="compositionally biased region" description="Basic and acidic residues" evidence="8">
    <location>
        <begin position="1255"/>
        <end position="1266"/>
    </location>
</feature>
<evidence type="ECO:0000256" key="2">
    <source>
        <dbReference type="ARBA" id="ARBA00022723"/>
    </source>
</evidence>
<keyword evidence="2" id="KW-0479">Metal-binding</keyword>
<evidence type="ECO:0000313" key="12">
    <source>
        <dbReference type="Proteomes" id="UP000886595"/>
    </source>
</evidence>
<dbReference type="InterPro" id="IPR036412">
    <property type="entry name" value="HAD-like_sf"/>
</dbReference>
<protein>
    <recommendedName>
        <fullName evidence="10">PTC1-like winged helix-turn-helix domain-containing protein</fullName>
    </recommendedName>
</protein>
<dbReference type="OrthoDB" id="515863at2759"/>
<accession>A0A8X8AZZ1</accession>
<evidence type="ECO:0000256" key="1">
    <source>
        <dbReference type="ARBA" id="ARBA00004141"/>
    </source>
</evidence>
<keyword evidence="12" id="KW-1185">Reference proteome</keyword>
<dbReference type="PANTHER" id="PTHR45630:SF7">
    <property type="entry name" value="ENDOPLASMIC RETICULUM TRANSMEMBRANE HELIX TRANSLOCASE"/>
    <property type="match status" value="1"/>
</dbReference>
<evidence type="ECO:0000259" key="10">
    <source>
        <dbReference type="Pfam" id="PF25874"/>
    </source>
</evidence>
<keyword evidence="9" id="KW-0812">Transmembrane</keyword>
<dbReference type="GO" id="GO:0019829">
    <property type="term" value="F:ATPase-coupled monoatomic cation transmembrane transporter activity"/>
    <property type="evidence" value="ECO:0007669"/>
    <property type="project" value="TreeGrafter"/>
</dbReference>
<feature type="transmembrane region" description="Helical" evidence="9">
    <location>
        <begin position="630"/>
        <end position="650"/>
    </location>
</feature>
<feature type="region of interest" description="Disordered" evidence="8">
    <location>
        <begin position="1245"/>
        <end position="1280"/>
    </location>
</feature>
<dbReference type="InterPro" id="IPR059080">
    <property type="entry name" value="WHD_PTC1"/>
</dbReference>
<keyword evidence="9" id="KW-1133">Transmembrane helix</keyword>
<dbReference type="Gene3D" id="2.70.150.10">
    <property type="entry name" value="Calcium-transporting ATPase, cytoplasmic transduction domain A"/>
    <property type="match status" value="2"/>
</dbReference>
<dbReference type="PANTHER" id="PTHR45630">
    <property type="entry name" value="CATION-TRANSPORTING ATPASE-RELATED"/>
    <property type="match status" value="1"/>
</dbReference>
<feature type="domain" description="PTC1-like winged helix-turn-helix" evidence="10">
    <location>
        <begin position="895"/>
        <end position="977"/>
    </location>
</feature>
<keyword evidence="5" id="KW-0460">Magnesium</keyword>
<comment type="caution">
    <text evidence="11">The sequence shown here is derived from an EMBL/GenBank/DDBJ whole genome shotgun (WGS) entry which is preliminary data.</text>
</comment>
<keyword evidence="7" id="KW-0175">Coiled coil</keyword>
<keyword evidence="9" id="KW-0472">Membrane</keyword>
<dbReference type="GO" id="GO:0015662">
    <property type="term" value="F:P-type ion transporter activity"/>
    <property type="evidence" value="ECO:0007669"/>
    <property type="project" value="TreeGrafter"/>
</dbReference>
<dbReference type="EMBL" id="JAAMPC010000004">
    <property type="protein sequence ID" value="KAG2316732.1"/>
    <property type="molecule type" value="Genomic_DNA"/>
</dbReference>
<dbReference type="Pfam" id="PF25874">
    <property type="entry name" value="WHD_plant_repro"/>
    <property type="match status" value="1"/>
</dbReference>
<evidence type="ECO:0000256" key="3">
    <source>
        <dbReference type="ARBA" id="ARBA00022741"/>
    </source>
</evidence>
<dbReference type="GO" id="GO:0046872">
    <property type="term" value="F:metal ion binding"/>
    <property type="evidence" value="ECO:0007669"/>
    <property type="project" value="UniProtKB-KW"/>
</dbReference>
<feature type="coiled-coil region" evidence="7">
    <location>
        <begin position="1024"/>
        <end position="1051"/>
    </location>
</feature>
<keyword evidence="3" id="KW-0547">Nucleotide-binding</keyword>
<dbReference type="Proteomes" id="UP000886595">
    <property type="component" value="Unassembled WGS sequence"/>
</dbReference>
<evidence type="ECO:0000256" key="4">
    <source>
        <dbReference type="ARBA" id="ARBA00022840"/>
    </source>
</evidence>
<gene>
    <name evidence="11" type="ORF">Bca52824_019854</name>
</gene>
<sequence length="1312" mass="145619">MAKGRLKTLTDLRRVRGDSQTVMVYRCGKYLLGMDLLPGDVVSIGRPSNQTGGEDNTATVDMLLLVGSAIVNEANLTGESKCRCASSGYLLFLRTPDVEPSVDLCCFDKTGTPTSDDMEFRGVGGLANSEEAETDMSKVPVRTLEILASCHALVFVDNKLVRDPLEKAALKGIDWSYKSDEKALLKNVFTLFMLFTFETTMAKGRLKTLTDLRRVRGDSQTVMVYRCGKYLLGMDLLPGDVVSIGRPSNQTGGEDNTATVDMLLLVGSAIVNEANLTGESKCRCASSGYLLFLRTPDVEPSVDLCCFDKTGTPTSDDMEFRGVGGLANSEEAETDMSKVPVRTLEILASCHALVFVDNKLVRDPLEKAALKGIDWSYKSDEKALLKKSFRVYIGNHICRKLLVSLRGNSKTRVLFRRNFPVDLRGISKARASEVREIDIDGVESDLTFAGFSVFNCPIRSDLTTVLLELKNSSHDLIHEMSYPTFMILGDDHSEKEIEILDETHDVCIGGESIEMIQATSTILLVIPFVKVFARVSPQQKELILTTFKDVGRGTLMCRDGTNDVGALKHAHVGVALLNVLHPSSTGSESSKDDSKSNDMTDIIRQGCSTLVTILQMFKILDGEKLGDVQATISGVLTAALFLFISHAPALQTLSAERPHPSVFSLYLLLSLLVQFAVHITFLIYSVKEAERQMPEECIEPDATFHPNLVNTVSYMGGMMLQAATFSVSYMGHSFNQSISENKPFFYTLIDGAGFLVIVSDLFKDLNDSLKLVPLPEGISRDRLYEMSDKVIRPIRLKRSTMDPSFVSSASSSSALVKVKLEQDKHVDSSSDNNNKALVAVKLEKEESGLLVTTTTTTARRTLKRKRLSELVEKSRRFAKHSFEKQRTSQRGLTTRWSTERIDFAEQVIVDVLKEKGASFDSPVSRAELRATARGEIGDTGLLDHLLKHIDGNVTPGGADRFRRCHDTEGTMQYWLESADLLKIKRESGVPDPNWVPPPWWKLHGANSVIKIESGVDDDEPSASPSELKEEMDRMKSEIKELVSELALIKRECGIPDPDLIPLAQWKIPSSSHSHSQSSAVSSKLREEIDQIKSDIKKLVSKPKLPDHADANEKLFKEFMCWKVKTEKQIAEISKSLTSTQGMVQELVSWKDKVEQKLVGISNNVQANGTNSFNPAPQSWEHILHNANLDDFTVNGFEPWDVDADLIDVLPEAVRPDSYSLPPNARKSSLQDHMWFEEQSVLNSEMQRTESCMTRGDSRSSNQDKAEMPPGPRPDIDDPNIVSQETLKELVNWKAKAEQQLTEMSEAVRALQR</sequence>
<comment type="subcellular location">
    <subcellularLocation>
        <location evidence="1">Membrane</location>
        <topology evidence="1">Multi-pass membrane protein</topology>
    </subcellularLocation>
</comment>
<keyword evidence="4" id="KW-0067">ATP-binding</keyword>
<keyword evidence="6" id="KW-1278">Translocase</keyword>
<evidence type="ECO:0000256" key="9">
    <source>
        <dbReference type="SAM" id="Phobius"/>
    </source>
</evidence>
<organism evidence="11 12">
    <name type="scientific">Brassica carinata</name>
    <name type="common">Ethiopian mustard</name>
    <name type="synonym">Abyssinian cabbage</name>
    <dbReference type="NCBI Taxonomy" id="52824"/>
    <lineage>
        <taxon>Eukaryota</taxon>
        <taxon>Viridiplantae</taxon>
        <taxon>Streptophyta</taxon>
        <taxon>Embryophyta</taxon>
        <taxon>Tracheophyta</taxon>
        <taxon>Spermatophyta</taxon>
        <taxon>Magnoliopsida</taxon>
        <taxon>eudicotyledons</taxon>
        <taxon>Gunneridae</taxon>
        <taxon>Pentapetalae</taxon>
        <taxon>rosids</taxon>
        <taxon>malvids</taxon>
        <taxon>Brassicales</taxon>
        <taxon>Brassicaceae</taxon>
        <taxon>Brassiceae</taxon>
        <taxon>Brassica</taxon>
    </lineage>
</organism>
<dbReference type="InterPro" id="IPR006544">
    <property type="entry name" value="P-type_TPase_V"/>
</dbReference>
<dbReference type="PRINTS" id="PR00119">
    <property type="entry name" value="CATATPASE"/>
</dbReference>
<dbReference type="GO" id="GO:0005524">
    <property type="term" value="F:ATP binding"/>
    <property type="evidence" value="ECO:0007669"/>
    <property type="project" value="UniProtKB-KW"/>
</dbReference>
<evidence type="ECO:0000256" key="7">
    <source>
        <dbReference type="SAM" id="Coils"/>
    </source>
</evidence>
<dbReference type="InterPro" id="IPR023214">
    <property type="entry name" value="HAD_sf"/>
</dbReference>
<dbReference type="GO" id="GO:0005789">
    <property type="term" value="C:endoplasmic reticulum membrane"/>
    <property type="evidence" value="ECO:0007669"/>
    <property type="project" value="TreeGrafter"/>
</dbReference>
<dbReference type="GO" id="GO:0006874">
    <property type="term" value="P:intracellular calcium ion homeostasis"/>
    <property type="evidence" value="ECO:0007669"/>
    <property type="project" value="TreeGrafter"/>
</dbReference>
<evidence type="ECO:0000256" key="5">
    <source>
        <dbReference type="ARBA" id="ARBA00022842"/>
    </source>
</evidence>
<dbReference type="Gene3D" id="3.40.50.1000">
    <property type="entry name" value="HAD superfamily/HAD-like"/>
    <property type="match status" value="1"/>
</dbReference>
<evidence type="ECO:0000313" key="11">
    <source>
        <dbReference type="EMBL" id="KAG2316732.1"/>
    </source>
</evidence>
<evidence type="ECO:0000256" key="8">
    <source>
        <dbReference type="SAM" id="MobiDB-lite"/>
    </source>
</evidence>